<feature type="compositionally biased region" description="Basic and acidic residues" evidence="1">
    <location>
        <begin position="228"/>
        <end position="246"/>
    </location>
</feature>
<reference evidence="2" key="1">
    <citation type="submission" date="2021-01" db="EMBL/GenBank/DDBJ databases">
        <authorList>
            <consortium name="Genoscope - CEA"/>
            <person name="William W."/>
        </authorList>
    </citation>
    <scope>NUCLEOTIDE SEQUENCE</scope>
</reference>
<name>A0A8S1W846_PAROT</name>
<sequence>MQVDTSDCFSSWDYDKKQLMNKFCTQFINYSKFKCQCSLPCNSQLLHMQITPLQIYTNNEVTEKTYKYLNISKDQIGLNAINHISHHLQFNLSFECLTTKQQFSQIISNIIKKNFNSFYKIQLKNYLIINKANKPNLHCQYIKAYGCVYLFQKKLMLNTNFNAYYVQQPFFYPFGYQYLIMPAPITLASTQIINPPIQVYDNLTQTNNVSSGLNQQQGVQKLKNISETESHLNSDSDNDEPRDTPFHPKSTKSNLTKNIQKPNLLVKSTNIQKNYAKAIVSYACRQRTIIFETLGEEKGEEFIKLMSRLKNKLRNIAHITKYTHAEEFLSLFRILGNNFIKKDSVSYIYNSKIMQKSCHLSNMTVVRNSLLKY</sequence>
<keyword evidence="3" id="KW-1185">Reference proteome</keyword>
<feature type="region of interest" description="Disordered" evidence="1">
    <location>
        <begin position="228"/>
        <end position="257"/>
    </location>
</feature>
<proteinExistence type="predicted"/>
<comment type="caution">
    <text evidence="2">The sequence shown here is derived from an EMBL/GenBank/DDBJ whole genome shotgun (WGS) entry which is preliminary data.</text>
</comment>
<dbReference type="OrthoDB" id="303975at2759"/>
<evidence type="ECO:0000256" key="1">
    <source>
        <dbReference type="SAM" id="MobiDB-lite"/>
    </source>
</evidence>
<protein>
    <submittedName>
        <fullName evidence="2">Uncharacterized protein</fullName>
    </submittedName>
</protein>
<dbReference type="AlphaFoldDB" id="A0A8S1W846"/>
<evidence type="ECO:0000313" key="3">
    <source>
        <dbReference type="Proteomes" id="UP000683925"/>
    </source>
</evidence>
<evidence type="ECO:0000313" key="2">
    <source>
        <dbReference type="EMBL" id="CAD8186418.1"/>
    </source>
</evidence>
<accession>A0A8S1W846</accession>
<gene>
    <name evidence="2" type="ORF">POCTA_138.1.T0880023</name>
</gene>
<organism evidence="2 3">
    <name type="scientific">Paramecium octaurelia</name>
    <dbReference type="NCBI Taxonomy" id="43137"/>
    <lineage>
        <taxon>Eukaryota</taxon>
        <taxon>Sar</taxon>
        <taxon>Alveolata</taxon>
        <taxon>Ciliophora</taxon>
        <taxon>Intramacronucleata</taxon>
        <taxon>Oligohymenophorea</taxon>
        <taxon>Peniculida</taxon>
        <taxon>Parameciidae</taxon>
        <taxon>Paramecium</taxon>
    </lineage>
</organism>
<dbReference type="Proteomes" id="UP000683925">
    <property type="component" value="Unassembled WGS sequence"/>
</dbReference>
<dbReference type="EMBL" id="CAJJDP010000087">
    <property type="protein sequence ID" value="CAD8186418.1"/>
    <property type="molecule type" value="Genomic_DNA"/>
</dbReference>